<dbReference type="RefSeq" id="WP_073234883.1">
    <property type="nucleotide sequence ID" value="NZ_FQUY01000001.1"/>
</dbReference>
<accession>A0A1M4TAE1</accession>
<dbReference type="OrthoDB" id="2084241at2"/>
<evidence type="ECO:0000313" key="1">
    <source>
        <dbReference type="EMBL" id="SHE41443.1"/>
    </source>
</evidence>
<keyword evidence="2" id="KW-1185">Reference proteome</keyword>
<evidence type="ECO:0000313" key="2">
    <source>
        <dbReference type="Proteomes" id="UP000184148"/>
    </source>
</evidence>
<protein>
    <submittedName>
        <fullName evidence="1">Uncharacterized protein</fullName>
    </submittedName>
</protein>
<dbReference type="AlphaFoldDB" id="A0A1M4TAE1"/>
<proteinExistence type="predicted"/>
<gene>
    <name evidence="1" type="ORF">SAMN02745133_00405</name>
</gene>
<organism evidence="1 2">
    <name type="scientific">Desulforamulus putei DSM 12395</name>
    <dbReference type="NCBI Taxonomy" id="1121429"/>
    <lineage>
        <taxon>Bacteria</taxon>
        <taxon>Bacillati</taxon>
        <taxon>Bacillota</taxon>
        <taxon>Clostridia</taxon>
        <taxon>Eubacteriales</taxon>
        <taxon>Peptococcaceae</taxon>
        <taxon>Desulforamulus</taxon>
    </lineage>
</organism>
<name>A0A1M4TAE1_9FIRM</name>
<dbReference type="EMBL" id="FQUY01000001">
    <property type="protein sequence ID" value="SHE41443.1"/>
    <property type="molecule type" value="Genomic_DNA"/>
</dbReference>
<sequence length="74" mass="8391">MEEYLRSRVPWSTEPSLETKANEVGVDFDALIDGIKNNRSDEEMAKEFGVTPKCIGYLKDHFWTHGIGSIMGQD</sequence>
<dbReference type="Proteomes" id="UP000184148">
    <property type="component" value="Unassembled WGS sequence"/>
</dbReference>
<reference evidence="2" key="1">
    <citation type="submission" date="2016-11" db="EMBL/GenBank/DDBJ databases">
        <authorList>
            <person name="Varghese N."/>
            <person name="Submissions S."/>
        </authorList>
    </citation>
    <scope>NUCLEOTIDE SEQUENCE [LARGE SCALE GENOMIC DNA]</scope>
    <source>
        <strain evidence="2">DSM 12395</strain>
    </source>
</reference>
<dbReference type="STRING" id="1121429.SAMN02745133_00405"/>